<dbReference type="Proteomes" id="UP000321408">
    <property type="component" value="Chromosome"/>
</dbReference>
<reference evidence="7 8" key="1">
    <citation type="journal article" date="2020" name="Nature">
        <title>Isolation of an archaeon at the prokaryote-eukaryote interface.</title>
        <authorList>
            <person name="Imachi H."/>
            <person name="Nobu M.K."/>
            <person name="Nakahara N."/>
            <person name="Morono Y."/>
            <person name="Ogawara M."/>
            <person name="Takaki Y."/>
            <person name="Takano Y."/>
            <person name="Uematsu K."/>
            <person name="Ikuta T."/>
            <person name="Ito M."/>
            <person name="Matsui Y."/>
            <person name="Miyazaki M."/>
            <person name="Murata K."/>
            <person name="Saito Y."/>
            <person name="Sakai S."/>
            <person name="Song C."/>
            <person name="Tasumi E."/>
            <person name="Yamanaka Y."/>
            <person name="Yamaguchi T."/>
            <person name="Kamagata Y."/>
            <person name="Tamaki H."/>
            <person name="Takai K."/>
        </authorList>
    </citation>
    <scope>NUCLEOTIDE SEQUENCE [LARGE SCALE GENOMIC DNA]</scope>
    <source>
        <strain evidence="7 8">MK-D1</strain>
    </source>
</reference>
<evidence type="ECO:0000256" key="2">
    <source>
        <dbReference type="ARBA" id="ARBA00022670"/>
    </source>
</evidence>
<evidence type="ECO:0000313" key="7">
    <source>
        <dbReference type="EMBL" id="QEE14349.1"/>
    </source>
</evidence>
<evidence type="ECO:0000259" key="6">
    <source>
        <dbReference type="Pfam" id="PF19289"/>
    </source>
</evidence>
<organism evidence="7 8">
    <name type="scientific">Promethearchaeum syntrophicum</name>
    <dbReference type="NCBI Taxonomy" id="2594042"/>
    <lineage>
        <taxon>Archaea</taxon>
        <taxon>Promethearchaeati</taxon>
        <taxon>Promethearchaeota</taxon>
        <taxon>Promethearchaeia</taxon>
        <taxon>Promethearchaeales</taxon>
        <taxon>Promethearchaeaceae</taxon>
        <taxon>Promethearchaeum</taxon>
    </lineage>
</organism>
<feature type="domain" description="Metalloprotease TldD/E N-terminal" evidence="5">
    <location>
        <begin position="24"/>
        <end position="87"/>
    </location>
</feature>
<keyword evidence="3" id="KW-0378">Hydrolase</keyword>
<dbReference type="GO" id="GO:0008237">
    <property type="term" value="F:metallopeptidase activity"/>
    <property type="evidence" value="ECO:0007669"/>
    <property type="project" value="UniProtKB-KW"/>
</dbReference>
<dbReference type="PIRSF" id="PIRSF004919">
    <property type="entry name" value="TldD"/>
    <property type="match status" value="1"/>
</dbReference>
<dbReference type="InterPro" id="IPR036059">
    <property type="entry name" value="TldD/PmbA_sf"/>
</dbReference>
<keyword evidence="2" id="KW-0645">Protease</keyword>
<dbReference type="InterPro" id="IPR035068">
    <property type="entry name" value="TldD/PmbA_N"/>
</dbReference>
<dbReference type="PANTHER" id="PTHR30624:SF11">
    <property type="entry name" value="ZINC-DEPENDENT PROTEASE, TLDD_PMBA FAMILY"/>
    <property type="match status" value="1"/>
</dbReference>
<gene>
    <name evidence="7" type="ORF">DSAG12_00162</name>
</gene>
<dbReference type="InterPro" id="IPR045569">
    <property type="entry name" value="Metalloprtase-TldD/E_C"/>
</dbReference>
<proteinExistence type="inferred from homology"/>
<accession>A0A5B9D5G9</accession>
<name>A0A5B9D5G9_9ARCH</name>
<dbReference type="OrthoDB" id="98233at2157"/>
<feature type="domain" description="Metalloprotease TldD/E C-terminal" evidence="6">
    <location>
        <begin position="233"/>
        <end position="479"/>
    </location>
</feature>
<dbReference type="SUPFAM" id="SSF111283">
    <property type="entry name" value="Putative modulator of DNA gyrase, PmbA/TldD"/>
    <property type="match status" value="1"/>
</dbReference>
<dbReference type="Pfam" id="PF19289">
    <property type="entry name" value="PmbA_TldD_3rd"/>
    <property type="match status" value="1"/>
</dbReference>
<reference evidence="7 8" key="2">
    <citation type="journal article" date="2024" name="Int. J. Syst. Evol. Microbiol.">
        <title>Promethearchaeum syntrophicum gen. nov., sp. nov., an anaerobic, obligately syntrophic archaeon, the first isolate of the lineage 'Asgard' archaea, and proposal of the new archaeal phylum Promethearchaeota phyl. nov. and kingdom Promethearchaeati regn. nov.</title>
        <authorList>
            <person name="Imachi H."/>
            <person name="Nobu M.K."/>
            <person name="Kato S."/>
            <person name="Takaki Y."/>
            <person name="Miyazaki M."/>
            <person name="Miyata M."/>
            <person name="Ogawara M."/>
            <person name="Saito Y."/>
            <person name="Sakai S."/>
            <person name="Tahara Y.O."/>
            <person name="Takano Y."/>
            <person name="Tasumi E."/>
            <person name="Uematsu K."/>
            <person name="Yoshimura T."/>
            <person name="Itoh T."/>
            <person name="Ohkuma M."/>
            <person name="Takai K."/>
        </authorList>
    </citation>
    <scope>NUCLEOTIDE SEQUENCE [LARGE SCALE GENOMIC DNA]</scope>
    <source>
        <strain evidence="7 8">MK-D1</strain>
    </source>
</reference>
<dbReference type="EMBL" id="CP042905">
    <property type="protein sequence ID" value="QEE14349.1"/>
    <property type="molecule type" value="Genomic_DNA"/>
</dbReference>
<dbReference type="Pfam" id="PF01523">
    <property type="entry name" value="PmbA_TldD_1st"/>
    <property type="match status" value="1"/>
</dbReference>
<dbReference type="GO" id="GO:0005829">
    <property type="term" value="C:cytosol"/>
    <property type="evidence" value="ECO:0007669"/>
    <property type="project" value="TreeGrafter"/>
</dbReference>
<dbReference type="GeneID" id="41328166"/>
<comment type="similarity">
    <text evidence="1">Belongs to the peptidase U62 family.</text>
</comment>
<dbReference type="RefSeq" id="WP_147661306.1">
    <property type="nucleotide sequence ID" value="NZ_CP042905.2"/>
</dbReference>
<dbReference type="Gene3D" id="3.30.2290.10">
    <property type="entry name" value="PmbA/TldD superfamily"/>
    <property type="match status" value="1"/>
</dbReference>
<evidence type="ECO:0000256" key="4">
    <source>
        <dbReference type="ARBA" id="ARBA00023049"/>
    </source>
</evidence>
<keyword evidence="4" id="KW-0482">Metalloprotease</keyword>
<dbReference type="InterPro" id="IPR051463">
    <property type="entry name" value="Peptidase_U62_metallo"/>
</dbReference>
<evidence type="ECO:0000259" key="5">
    <source>
        <dbReference type="Pfam" id="PF01523"/>
    </source>
</evidence>
<dbReference type="AlphaFoldDB" id="A0A5B9D5G9"/>
<keyword evidence="8" id="KW-1185">Reference proteome</keyword>
<dbReference type="KEGG" id="psyt:DSAG12_00162"/>
<dbReference type="PANTHER" id="PTHR30624">
    <property type="entry name" value="UNCHARACTERIZED PROTEIN TLDD AND PMBA"/>
    <property type="match status" value="1"/>
</dbReference>
<dbReference type="GO" id="GO:0006508">
    <property type="term" value="P:proteolysis"/>
    <property type="evidence" value="ECO:0007669"/>
    <property type="project" value="UniProtKB-KW"/>
</dbReference>
<evidence type="ECO:0000256" key="3">
    <source>
        <dbReference type="ARBA" id="ARBA00022801"/>
    </source>
</evidence>
<dbReference type="InterPro" id="IPR025502">
    <property type="entry name" value="TldD"/>
</dbReference>
<dbReference type="InterPro" id="IPR002510">
    <property type="entry name" value="Metalloprtase-TldD/E_N"/>
</dbReference>
<protein>
    <submittedName>
        <fullName evidence="7">TldD/PmbA family protein</fullName>
    </submittedName>
</protein>
<evidence type="ECO:0000256" key="1">
    <source>
        <dbReference type="ARBA" id="ARBA00005836"/>
    </source>
</evidence>
<sequence>MTFDIDLAEYAVEYGKSHNVDYIEARLVIAREESYSTRNGEILGAGITPTSGIGIRVLNKGSVGFTSTAKLNRNSIEDAVKNAVKYANANNRKNPIKFSEEKAIQTKWSSPFKIRFEDVAIEEKQKFLMGIDAELEKEFGKDLPNRIILLNLNSEQKYIVNSDGSSIESELYIPTIHTFNTAIGKSGTEQRMLGRGGTAGWEWFSNNTLLDEIMADNRSLIKTAKNAVEMNLGKIDVVVSSEVAGIMAHENVGHPSESDRILGREGAQAGESFYLDLLKEGEIGNIKMGNPEVTIVDDPSLPGSSGFYLYDDECVKARPRELIKNGMLNELLLNREFAERYDLESNGSARAITYDREPIVRMANTYFKPGSFTLDEMVEDIKEGMYMKSFTEWNIDDRRFQSKYVGLECYLIKDGQITDQMIKRPVLELTTFGILGSVDAVSKEFDAPHGICGKCDPMQGVPVWMGGGEVRMRNITLGGN</sequence>
<evidence type="ECO:0000313" key="8">
    <source>
        <dbReference type="Proteomes" id="UP000321408"/>
    </source>
</evidence>